<proteinExistence type="predicted"/>
<dbReference type="PROSITE" id="PS51881">
    <property type="entry name" value="OCT"/>
    <property type="match status" value="1"/>
</dbReference>
<organism evidence="3">
    <name type="scientific">bioreactor metagenome</name>
    <dbReference type="NCBI Taxonomy" id="1076179"/>
    <lineage>
        <taxon>unclassified sequences</taxon>
        <taxon>metagenomes</taxon>
        <taxon>ecological metagenomes</taxon>
    </lineage>
</organism>
<protein>
    <recommendedName>
        <fullName evidence="2">OCT domain-containing protein</fullName>
    </recommendedName>
</protein>
<dbReference type="AlphaFoldDB" id="A0A644YYG9"/>
<dbReference type="Gene3D" id="3.30.300.350">
    <property type="entry name" value="GTP-binding protein OBG, C-terminal domain"/>
    <property type="match status" value="1"/>
</dbReference>
<evidence type="ECO:0000259" key="2">
    <source>
        <dbReference type="PROSITE" id="PS51881"/>
    </source>
</evidence>
<comment type="caution">
    <text evidence="3">The sequence shown here is derived from an EMBL/GenBank/DDBJ whole genome shotgun (WGS) entry which is preliminary data.</text>
</comment>
<sequence>MTELGCDCIEISAATTKGVDTLMKAVWEKLKELPPILTYESETTIAAARQARSEKVTEIKVENGVYIIEGDWLYNLLGSINFSDYESLQYLHRVLHSSGVYEMLEKAGISEGDTVSIYGVEFDYMR</sequence>
<feature type="domain" description="OCT" evidence="2">
    <location>
        <begin position="48"/>
        <end position="126"/>
    </location>
</feature>
<dbReference type="NCBIfam" id="TIGR03595">
    <property type="entry name" value="Obg_CgtA_exten"/>
    <property type="match status" value="1"/>
</dbReference>
<keyword evidence="1" id="KW-0342">GTP-binding</keyword>
<evidence type="ECO:0000256" key="1">
    <source>
        <dbReference type="ARBA" id="ARBA00023134"/>
    </source>
</evidence>
<dbReference type="SUPFAM" id="SSF102741">
    <property type="entry name" value="Obg GTP-binding protein C-terminal domain"/>
    <property type="match status" value="1"/>
</dbReference>
<gene>
    <name evidence="3" type="ORF">SDC9_79447</name>
</gene>
<reference evidence="3" key="1">
    <citation type="submission" date="2019-08" db="EMBL/GenBank/DDBJ databases">
        <authorList>
            <person name="Kucharzyk K."/>
            <person name="Murdoch R.W."/>
            <person name="Higgins S."/>
            <person name="Loffler F."/>
        </authorList>
    </citation>
    <scope>NUCLEOTIDE SEQUENCE</scope>
</reference>
<dbReference type="InterPro" id="IPR015349">
    <property type="entry name" value="OCT_dom"/>
</dbReference>
<dbReference type="Pfam" id="PF09269">
    <property type="entry name" value="DUF1967"/>
    <property type="match status" value="1"/>
</dbReference>
<name>A0A644YYG9_9ZZZZ</name>
<accession>A0A644YYG9</accession>
<keyword evidence="1" id="KW-0547">Nucleotide-binding</keyword>
<dbReference type="EMBL" id="VSSQ01006490">
    <property type="protein sequence ID" value="MPM32881.1"/>
    <property type="molecule type" value="Genomic_DNA"/>
</dbReference>
<dbReference type="InterPro" id="IPR036346">
    <property type="entry name" value="GTP-bd_prot_GTP1/OBG_C_sf"/>
</dbReference>
<evidence type="ECO:0000313" key="3">
    <source>
        <dbReference type="EMBL" id="MPM32881.1"/>
    </source>
</evidence>
<dbReference type="GO" id="GO:0005525">
    <property type="term" value="F:GTP binding"/>
    <property type="evidence" value="ECO:0007669"/>
    <property type="project" value="UniProtKB-KW"/>
</dbReference>